<evidence type="ECO:0000256" key="1">
    <source>
        <dbReference type="SAM" id="MobiDB-lite"/>
    </source>
</evidence>
<keyword evidence="4" id="KW-1185">Reference proteome</keyword>
<dbReference type="OrthoDB" id="8256317at2"/>
<dbReference type="AlphaFoldDB" id="A0A560L6T2"/>
<sequence length="99" mass="9617">MCKLSATAAFATIAILLTPAATVAQGTGSGSGSTASPASPQVTSPPRGTNSAGTAQSSGRLNSGEGVTTGAASSESFDKAIADENKAVEQRLKGICRGC</sequence>
<dbReference type="RefSeq" id="WP_146991137.1">
    <property type="nucleotide sequence ID" value="NZ_VITY01000013.1"/>
</dbReference>
<accession>A0A560L6T2</accession>
<feature type="region of interest" description="Disordered" evidence="1">
    <location>
        <begin position="24"/>
        <end position="76"/>
    </location>
</feature>
<gene>
    <name evidence="3" type="ORF">FBZ93_113177</name>
</gene>
<feature type="compositionally biased region" description="Low complexity" evidence="1">
    <location>
        <begin position="24"/>
        <end position="41"/>
    </location>
</feature>
<dbReference type="EMBL" id="VITY01000013">
    <property type="protein sequence ID" value="TWB91308.1"/>
    <property type="molecule type" value="Genomic_DNA"/>
</dbReference>
<proteinExistence type="predicted"/>
<evidence type="ECO:0000313" key="4">
    <source>
        <dbReference type="Proteomes" id="UP000321304"/>
    </source>
</evidence>
<protein>
    <submittedName>
        <fullName evidence="3">Uncharacterized protein</fullName>
    </submittedName>
</protein>
<reference evidence="3 4" key="1">
    <citation type="submission" date="2019-06" db="EMBL/GenBank/DDBJ databases">
        <title>Genomic Encyclopedia of Type Strains, Phase IV (KMG-V): Genome sequencing to study the core and pangenomes of soil and plant-associated prokaryotes.</title>
        <authorList>
            <person name="Whitman W."/>
        </authorList>
    </citation>
    <scope>NUCLEOTIDE SEQUENCE [LARGE SCALE GENOMIC DNA]</scope>
    <source>
        <strain evidence="3 4">BR 10355</strain>
    </source>
</reference>
<feature type="compositionally biased region" description="Polar residues" evidence="1">
    <location>
        <begin position="42"/>
        <end position="61"/>
    </location>
</feature>
<evidence type="ECO:0000256" key="2">
    <source>
        <dbReference type="SAM" id="SignalP"/>
    </source>
</evidence>
<keyword evidence="2" id="KW-0732">Signal</keyword>
<evidence type="ECO:0000313" key="3">
    <source>
        <dbReference type="EMBL" id="TWB91308.1"/>
    </source>
</evidence>
<dbReference type="Proteomes" id="UP000321304">
    <property type="component" value="Unassembled WGS sequence"/>
</dbReference>
<feature type="signal peptide" evidence="2">
    <location>
        <begin position="1"/>
        <end position="24"/>
    </location>
</feature>
<name>A0A560L6T2_9BRAD</name>
<organism evidence="3 4">
    <name type="scientific">Bradyrhizobium macuxiense</name>
    <dbReference type="NCBI Taxonomy" id="1755647"/>
    <lineage>
        <taxon>Bacteria</taxon>
        <taxon>Pseudomonadati</taxon>
        <taxon>Pseudomonadota</taxon>
        <taxon>Alphaproteobacteria</taxon>
        <taxon>Hyphomicrobiales</taxon>
        <taxon>Nitrobacteraceae</taxon>
        <taxon>Bradyrhizobium</taxon>
    </lineage>
</organism>
<comment type="caution">
    <text evidence="3">The sequence shown here is derived from an EMBL/GenBank/DDBJ whole genome shotgun (WGS) entry which is preliminary data.</text>
</comment>
<feature type="chain" id="PRO_5022115317" evidence="2">
    <location>
        <begin position="25"/>
        <end position="99"/>
    </location>
</feature>